<evidence type="ECO:0000313" key="16">
    <source>
        <dbReference type="Proteomes" id="UP001157006"/>
    </source>
</evidence>
<evidence type="ECO:0008006" key="17">
    <source>
        <dbReference type="Google" id="ProtNLM"/>
    </source>
</evidence>
<dbReference type="EMBL" id="OX451737">
    <property type="protein sequence ID" value="CAI8597748.1"/>
    <property type="molecule type" value="Genomic_DNA"/>
</dbReference>
<dbReference type="AlphaFoldDB" id="A0AAV0ZKZ5"/>
<dbReference type="Proteomes" id="UP001157006">
    <property type="component" value="Chromosome 2"/>
</dbReference>
<comment type="cofactor">
    <cofactor evidence="1">
        <name>Fe(2+)</name>
        <dbReference type="ChEBI" id="CHEBI:29033"/>
    </cofactor>
</comment>
<evidence type="ECO:0000256" key="10">
    <source>
        <dbReference type="ARBA" id="ARBA00023002"/>
    </source>
</evidence>
<dbReference type="InterPro" id="IPR009078">
    <property type="entry name" value="Ferritin-like_SF"/>
</dbReference>
<reference evidence="15 16" key="1">
    <citation type="submission" date="2023-01" db="EMBL/GenBank/DDBJ databases">
        <authorList>
            <person name="Kreplak J."/>
        </authorList>
    </citation>
    <scope>NUCLEOTIDE SEQUENCE [LARGE SCALE GENOMIC DNA]</scope>
</reference>
<feature type="binding site" evidence="14">
    <location>
        <position position="152"/>
    </location>
    <ligand>
        <name>Fe cation</name>
        <dbReference type="ChEBI" id="CHEBI:24875"/>
        <label>2</label>
    </ligand>
</feature>
<evidence type="ECO:0000256" key="2">
    <source>
        <dbReference type="ARBA" id="ARBA00004229"/>
    </source>
</evidence>
<feature type="binding site" evidence="14">
    <location>
        <position position="238"/>
    </location>
    <ligand>
        <name>Fe cation</name>
        <dbReference type="ChEBI" id="CHEBI:24875"/>
        <label>2</label>
    </ligand>
</feature>
<sequence length="383" mass="43481">MLMAMCTQLGVPHSWTPTQCNLNAPSKTILKAKTTNSMPPEKKEIFKSLESWVSERVLPLAKPVEECWQPHDFLPNSALPSDEFIDQVKDLRVRTAGLPDEYLAVLVGNMITEEALPTYQSYLNNLDGGVADETGASDNPWAIWSRSWTAEENRHGDLLKTYLYLSGRVDMQMVEKTIQYLIGAGMDIGTENNPYMGFVYTSFQERATFVSDGCLARLSKKRGDPILSCICGTIAADEKRHEIAYERIVEKLLEVDPTETMIAISKILSGHITMPGHLMHDGQDPHLFSHFSAVAQRIGVYTIGDYIDNLEFLIRKWRLENVEGLTSEGKHAQEVVCGHVPRIRRLQERADERVQKMRPKFSWIVNKEQSYESRQIFFLNKVG</sequence>
<evidence type="ECO:0000256" key="6">
    <source>
        <dbReference type="ARBA" id="ARBA00022640"/>
    </source>
</evidence>
<dbReference type="PANTHER" id="PTHR31155">
    <property type="entry name" value="ACYL- ACYL-CARRIER-PROTEIN DESATURASE-RELATED"/>
    <property type="match status" value="1"/>
</dbReference>
<keyword evidence="13" id="KW-0275">Fatty acid biosynthesis</keyword>
<feature type="binding site" evidence="14">
    <location>
        <position position="155"/>
    </location>
    <ligand>
        <name>Fe cation</name>
        <dbReference type="ChEBI" id="CHEBI:24875"/>
        <label>1</label>
    </ligand>
</feature>
<evidence type="ECO:0000313" key="15">
    <source>
        <dbReference type="EMBL" id="CAI8597748.1"/>
    </source>
</evidence>
<feature type="binding site" evidence="14">
    <location>
        <position position="238"/>
    </location>
    <ligand>
        <name>Fe cation</name>
        <dbReference type="ChEBI" id="CHEBI:24875"/>
        <label>1</label>
    </ligand>
</feature>
<dbReference type="FunFam" id="1.10.620.20:FF:000002">
    <property type="entry name" value="Stearoyl-[acyl-carrier-protein] 9-desaturase, chloroplastic"/>
    <property type="match status" value="1"/>
</dbReference>
<evidence type="ECO:0000256" key="9">
    <source>
        <dbReference type="ARBA" id="ARBA00022946"/>
    </source>
</evidence>
<evidence type="ECO:0000256" key="14">
    <source>
        <dbReference type="PIRSR" id="PIRSR000346-1"/>
    </source>
</evidence>
<keyword evidence="7 14" id="KW-0479">Metal-binding</keyword>
<keyword evidence="16" id="KW-1185">Reference proteome</keyword>
<dbReference type="Pfam" id="PF03405">
    <property type="entry name" value="FA_desaturase_2"/>
    <property type="match status" value="1"/>
</dbReference>
<feature type="binding site" evidence="14">
    <location>
        <position position="241"/>
    </location>
    <ligand>
        <name>Fe cation</name>
        <dbReference type="ChEBI" id="CHEBI:24875"/>
        <label>2</label>
    </ligand>
</feature>
<evidence type="ECO:0000256" key="8">
    <source>
        <dbReference type="ARBA" id="ARBA00022832"/>
    </source>
</evidence>
<keyword evidence="10" id="KW-0560">Oxidoreductase</keyword>
<keyword evidence="4" id="KW-0444">Lipid biosynthesis</keyword>
<organism evidence="15 16">
    <name type="scientific">Vicia faba</name>
    <name type="common">Broad bean</name>
    <name type="synonym">Faba vulgaris</name>
    <dbReference type="NCBI Taxonomy" id="3906"/>
    <lineage>
        <taxon>Eukaryota</taxon>
        <taxon>Viridiplantae</taxon>
        <taxon>Streptophyta</taxon>
        <taxon>Embryophyta</taxon>
        <taxon>Tracheophyta</taxon>
        <taxon>Spermatophyta</taxon>
        <taxon>Magnoliopsida</taxon>
        <taxon>eudicotyledons</taxon>
        <taxon>Gunneridae</taxon>
        <taxon>Pentapetalae</taxon>
        <taxon>rosids</taxon>
        <taxon>fabids</taxon>
        <taxon>Fabales</taxon>
        <taxon>Fabaceae</taxon>
        <taxon>Papilionoideae</taxon>
        <taxon>50 kb inversion clade</taxon>
        <taxon>NPAAA clade</taxon>
        <taxon>Hologalegina</taxon>
        <taxon>IRL clade</taxon>
        <taxon>Fabeae</taxon>
        <taxon>Vicia</taxon>
    </lineage>
</organism>
<evidence type="ECO:0000256" key="13">
    <source>
        <dbReference type="ARBA" id="ARBA00023160"/>
    </source>
</evidence>
<gene>
    <name evidence="15" type="ORF">VFH_II095920</name>
</gene>
<dbReference type="Gene3D" id="1.10.620.20">
    <property type="entry name" value="Ribonucleotide Reductase, subunit A"/>
    <property type="match status" value="1"/>
</dbReference>
<dbReference type="GO" id="GO:0046872">
    <property type="term" value="F:metal ion binding"/>
    <property type="evidence" value="ECO:0007669"/>
    <property type="project" value="UniProtKB-KW"/>
</dbReference>
<evidence type="ECO:0000256" key="4">
    <source>
        <dbReference type="ARBA" id="ARBA00022516"/>
    </source>
</evidence>
<comment type="cofactor">
    <cofactor evidence="14">
        <name>Fe cation</name>
        <dbReference type="ChEBI" id="CHEBI:24875"/>
    </cofactor>
    <text evidence="14">Binds 2 iron ions per subunit.</text>
</comment>
<keyword evidence="8" id="KW-0276">Fatty acid metabolism</keyword>
<evidence type="ECO:0000256" key="12">
    <source>
        <dbReference type="ARBA" id="ARBA00023098"/>
    </source>
</evidence>
<dbReference type="SUPFAM" id="SSF47240">
    <property type="entry name" value="Ferritin-like"/>
    <property type="match status" value="1"/>
</dbReference>
<dbReference type="InterPro" id="IPR012348">
    <property type="entry name" value="RNR-like"/>
</dbReference>
<dbReference type="GO" id="GO:0045300">
    <property type="term" value="F:stearoyl-[ACP] desaturase activity"/>
    <property type="evidence" value="ECO:0007669"/>
    <property type="project" value="InterPro"/>
</dbReference>
<accession>A0AAV0ZKZ5</accession>
<evidence type="ECO:0000256" key="3">
    <source>
        <dbReference type="ARBA" id="ARBA00008749"/>
    </source>
</evidence>
<name>A0AAV0ZKZ5_VICFA</name>
<dbReference type="GO" id="GO:0006633">
    <property type="term" value="P:fatty acid biosynthetic process"/>
    <property type="evidence" value="ECO:0007669"/>
    <property type="project" value="UniProtKB-KW"/>
</dbReference>
<evidence type="ECO:0000256" key="7">
    <source>
        <dbReference type="ARBA" id="ARBA00022723"/>
    </source>
</evidence>
<keyword evidence="9" id="KW-0809">Transit peptide</keyword>
<comment type="similarity">
    <text evidence="3">Belongs to the fatty acid desaturase type 2 family.</text>
</comment>
<dbReference type="PANTHER" id="PTHR31155:SF31">
    <property type="entry name" value="STEAROYL-[ACYL-CARRIER-PROTEIN] 9-DESATURASE 6, CHLOROPLASTIC"/>
    <property type="match status" value="1"/>
</dbReference>
<evidence type="ECO:0000256" key="5">
    <source>
        <dbReference type="ARBA" id="ARBA00022528"/>
    </source>
</evidence>
<keyword evidence="6" id="KW-0934">Plastid</keyword>
<dbReference type="GO" id="GO:0009570">
    <property type="term" value="C:chloroplast stroma"/>
    <property type="evidence" value="ECO:0007669"/>
    <property type="project" value="TreeGrafter"/>
</dbReference>
<dbReference type="CDD" id="cd01050">
    <property type="entry name" value="Acyl_ACP_Desat"/>
    <property type="match status" value="1"/>
</dbReference>
<dbReference type="InterPro" id="IPR005067">
    <property type="entry name" value="Fatty_acid_desaturase-2"/>
</dbReference>
<keyword evidence="5" id="KW-0150">Chloroplast</keyword>
<keyword evidence="11 14" id="KW-0408">Iron</keyword>
<comment type="subcellular location">
    <subcellularLocation>
        <location evidence="2">Plastid</location>
        <location evidence="2">Chloroplast</location>
    </subcellularLocation>
</comment>
<feature type="binding site" evidence="14">
    <location>
        <position position="205"/>
    </location>
    <ligand>
        <name>Fe cation</name>
        <dbReference type="ChEBI" id="CHEBI:24875"/>
        <label>2</label>
    </ligand>
</feature>
<evidence type="ECO:0000256" key="11">
    <source>
        <dbReference type="ARBA" id="ARBA00023004"/>
    </source>
</evidence>
<keyword evidence="12" id="KW-0443">Lipid metabolism</keyword>
<proteinExistence type="inferred from homology"/>
<dbReference type="PIRSF" id="PIRSF000346">
    <property type="entry name" value="Dlt9_acylACP_des"/>
    <property type="match status" value="1"/>
</dbReference>
<protein>
    <recommendedName>
        <fullName evidence="17">Acyl-[acyl-carrier-protein] desaturase</fullName>
    </recommendedName>
</protein>
<evidence type="ECO:0000256" key="1">
    <source>
        <dbReference type="ARBA" id="ARBA00001954"/>
    </source>
</evidence>
<feature type="binding site" evidence="14">
    <location>
        <position position="113"/>
    </location>
    <ligand>
        <name>Fe cation</name>
        <dbReference type="ChEBI" id="CHEBI:24875"/>
        <label>1</label>
    </ligand>
</feature>
<feature type="binding site" evidence="14">
    <location>
        <position position="152"/>
    </location>
    <ligand>
        <name>Fe cation</name>
        <dbReference type="ChEBI" id="CHEBI:24875"/>
        <label>1</label>
    </ligand>
</feature>